<comment type="caution">
    <text evidence="2">The sequence shown here is derived from an EMBL/GenBank/DDBJ whole genome shotgun (WGS) entry which is preliminary data.</text>
</comment>
<evidence type="ECO:0000313" key="2">
    <source>
        <dbReference type="EMBL" id="OMP03302.1"/>
    </source>
</evidence>
<dbReference type="InterPro" id="IPR036047">
    <property type="entry name" value="F-box-like_dom_sf"/>
</dbReference>
<organism evidence="2 3">
    <name type="scientific">Corchorus olitorius</name>
    <dbReference type="NCBI Taxonomy" id="93759"/>
    <lineage>
        <taxon>Eukaryota</taxon>
        <taxon>Viridiplantae</taxon>
        <taxon>Streptophyta</taxon>
        <taxon>Embryophyta</taxon>
        <taxon>Tracheophyta</taxon>
        <taxon>Spermatophyta</taxon>
        <taxon>Magnoliopsida</taxon>
        <taxon>eudicotyledons</taxon>
        <taxon>Gunneridae</taxon>
        <taxon>Pentapetalae</taxon>
        <taxon>rosids</taxon>
        <taxon>malvids</taxon>
        <taxon>Malvales</taxon>
        <taxon>Malvaceae</taxon>
        <taxon>Grewioideae</taxon>
        <taxon>Apeibeae</taxon>
        <taxon>Corchorus</taxon>
    </lineage>
</organism>
<feature type="domain" description="F-box" evidence="1">
    <location>
        <begin position="12"/>
        <end position="37"/>
    </location>
</feature>
<evidence type="ECO:0000259" key="1">
    <source>
        <dbReference type="Pfam" id="PF00646"/>
    </source>
</evidence>
<reference evidence="3" key="1">
    <citation type="submission" date="2013-09" db="EMBL/GenBank/DDBJ databases">
        <title>Corchorus olitorius genome sequencing.</title>
        <authorList>
            <person name="Alam M."/>
            <person name="Haque M.S."/>
            <person name="Islam M.S."/>
            <person name="Emdad E.M."/>
            <person name="Islam M.M."/>
            <person name="Ahmed B."/>
            <person name="Halim A."/>
            <person name="Hossen Q.M.M."/>
            <person name="Hossain M.Z."/>
            <person name="Ahmed R."/>
            <person name="Khan M.M."/>
            <person name="Islam R."/>
            <person name="Rashid M.M."/>
            <person name="Khan S.A."/>
            <person name="Rahman M.S."/>
            <person name="Alam M."/>
            <person name="Yahiya A.S."/>
            <person name="Khan M.S."/>
            <person name="Azam M.S."/>
            <person name="Haque T."/>
            <person name="Lashkar M.Z.H."/>
            <person name="Akhand A.I."/>
            <person name="Morshed G."/>
            <person name="Roy S."/>
            <person name="Uddin K.S."/>
            <person name="Rabeya T."/>
            <person name="Hossain A.S."/>
            <person name="Chowdhury A."/>
            <person name="Snigdha A.R."/>
            <person name="Mortoza M.S."/>
            <person name="Matin S.A."/>
            <person name="Hoque S.M.E."/>
            <person name="Islam M.K."/>
            <person name="Roy D.K."/>
            <person name="Haider R."/>
            <person name="Moosa M.M."/>
            <person name="Elias S.M."/>
            <person name="Hasan A.M."/>
            <person name="Jahan S."/>
            <person name="Shafiuddin M."/>
            <person name="Mahmood N."/>
            <person name="Shommy N.S."/>
        </authorList>
    </citation>
    <scope>NUCLEOTIDE SEQUENCE [LARGE SCALE GENOMIC DNA]</scope>
    <source>
        <strain evidence="3">cv. O-4</strain>
    </source>
</reference>
<evidence type="ECO:0000313" key="3">
    <source>
        <dbReference type="Proteomes" id="UP000187203"/>
    </source>
</evidence>
<dbReference type="OrthoDB" id="10321671at2759"/>
<dbReference type="AlphaFoldDB" id="A0A1R3K895"/>
<protein>
    <recommendedName>
        <fullName evidence="1">F-box domain-containing protein</fullName>
    </recommendedName>
</protein>
<dbReference type="Proteomes" id="UP000187203">
    <property type="component" value="Unassembled WGS sequence"/>
</dbReference>
<dbReference type="SUPFAM" id="SSF81383">
    <property type="entry name" value="F-box domain"/>
    <property type="match status" value="1"/>
</dbReference>
<proteinExistence type="predicted"/>
<keyword evidence="3" id="KW-1185">Reference proteome</keyword>
<dbReference type="InterPro" id="IPR001810">
    <property type="entry name" value="F-box_dom"/>
</dbReference>
<dbReference type="Pfam" id="PF00646">
    <property type="entry name" value="F-box"/>
    <property type="match status" value="1"/>
</dbReference>
<gene>
    <name evidence="2" type="ORF">COLO4_10494</name>
</gene>
<dbReference type="EMBL" id="AWUE01014525">
    <property type="protein sequence ID" value="OMP03302.1"/>
    <property type="molecule type" value="Genomic_DNA"/>
</dbReference>
<sequence>MAAARKLMKGEELNFDILYDIFSRLPAKSIARFSRMSSA</sequence>
<accession>A0A1R3K895</accession>
<name>A0A1R3K895_9ROSI</name>